<dbReference type="InterPro" id="IPR036188">
    <property type="entry name" value="FAD/NAD-bd_sf"/>
</dbReference>
<dbReference type="SUPFAM" id="SSF51905">
    <property type="entry name" value="FAD/NAD(P)-binding domain"/>
    <property type="match status" value="1"/>
</dbReference>
<dbReference type="AlphaFoldDB" id="A0A552U9Q2"/>
<organism evidence="1 2">
    <name type="scientific">Glacieibacterium frigidum</name>
    <dbReference type="NCBI Taxonomy" id="2593303"/>
    <lineage>
        <taxon>Bacteria</taxon>
        <taxon>Pseudomonadati</taxon>
        <taxon>Pseudomonadota</taxon>
        <taxon>Alphaproteobacteria</taxon>
        <taxon>Sphingomonadales</taxon>
        <taxon>Sphingosinicellaceae</taxon>
        <taxon>Glacieibacterium</taxon>
    </lineage>
</organism>
<evidence type="ECO:0000313" key="2">
    <source>
        <dbReference type="Proteomes" id="UP000317894"/>
    </source>
</evidence>
<dbReference type="RefSeq" id="WP_144335112.1">
    <property type="nucleotide sequence ID" value="NZ_VJWA01000002.1"/>
</dbReference>
<evidence type="ECO:0000313" key="1">
    <source>
        <dbReference type="EMBL" id="TRW14942.1"/>
    </source>
</evidence>
<comment type="caution">
    <text evidence="1">The sequence shown here is derived from an EMBL/GenBank/DDBJ whole genome shotgun (WGS) entry which is preliminary data.</text>
</comment>
<accession>A0A552U9Q2</accession>
<dbReference type="OrthoDB" id="9773233at2"/>
<dbReference type="Pfam" id="PF13450">
    <property type="entry name" value="NAD_binding_8"/>
    <property type="match status" value="1"/>
</dbReference>
<keyword evidence="2" id="KW-1185">Reference proteome</keyword>
<reference evidence="1 2" key="1">
    <citation type="submission" date="2019-07" db="EMBL/GenBank/DDBJ databases">
        <title>Novel species isolated from glacier.</title>
        <authorList>
            <person name="Liu Q."/>
            <person name="Xin Y.-H."/>
        </authorList>
    </citation>
    <scope>NUCLEOTIDE SEQUENCE [LARGE SCALE GENOMIC DNA]</scope>
    <source>
        <strain evidence="1 2">LB1R16</strain>
    </source>
</reference>
<dbReference type="Gene3D" id="3.50.50.60">
    <property type="entry name" value="FAD/NAD(P)-binding domain"/>
    <property type="match status" value="1"/>
</dbReference>
<dbReference type="EMBL" id="VJWA01000002">
    <property type="protein sequence ID" value="TRW14942.1"/>
    <property type="molecule type" value="Genomic_DNA"/>
</dbReference>
<name>A0A552U9Q2_9SPHN</name>
<gene>
    <name evidence="1" type="ORF">FMM06_14875</name>
</gene>
<sequence length="462" mass="50004">MMDLETNYLVIGAGAMGLAFADTLVAETGASVTIVDRYDQPGGHWTRAYPFVRLHQPSAGYGVNSRPLGNDAIDSHGPNAGLLELAGTGEICSYFDQVMQQTLLPSGRVRYLPMTEHLGGGRCRSLVTGEAFSVTASRRIVDATYQNVTVPAMRTPPYAIDHGVTCVPPNALTALGGAPDRFTVVGAGKTGIDTCLWLLRRGVDPQRLTWIMPRDSWLIDRTLTQPGPAFADRIVPVLIGQLEAVAAATSVEDLYTRLEACGRLIRVDPTVKATMYRCATVSQSELVELRRIEDVVRLGRVRRIGATAIELDGGSVPTTAATLHIDCSADGLERRPEVPVFDGGAITLQSVRTCQQVFSAAFIAHVEAAYPDDAVKNDLCRPIAHPDTDLDFLRTTVADDANERRWAEDPALQSWLDGARLNWIRHVGPALPEEPAARAEALAIRRAVVAAMAEKLRSLMST</sequence>
<proteinExistence type="predicted"/>
<protein>
    <submittedName>
        <fullName evidence="1">NAD(P)/FAD-dependent oxidoreductase</fullName>
    </submittedName>
</protein>
<dbReference type="Proteomes" id="UP000317894">
    <property type="component" value="Unassembled WGS sequence"/>
</dbReference>